<evidence type="ECO:0000313" key="1">
    <source>
        <dbReference type="EMBL" id="KAF0766022.1"/>
    </source>
</evidence>
<comment type="caution">
    <text evidence="1">The sequence shown here is derived from an EMBL/GenBank/DDBJ whole genome shotgun (WGS) entry which is preliminary data.</text>
</comment>
<name>A0A6G0Z6A7_APHCR</name>
<accession>A0A6G0Z6A7</accession>
<gene>
    <name evidence="1" type="ORF">FWK35_00000758</name>
</gene>
<dbReference type="Proteomes" id="UP000478052">
    <property type="component" value="Unassembled WGS sequence"/>
</dbReference>
<protein>
    <submittedName>
        <fullName evidence="1">Uncharacterized protein</fullName>
    </submittedName>
</protein>
<proteinExistence type="predicted"/>
<dbReference type="AlphaFoldDB" id="A0A6G0Z6A7"/>
<dbReference type="EMBL" id="VUJU01001278">
    <property type="protein sequence ID" value="KAF0766022.1"/>
    <property type="molecule type" value="Genomic_DNA"/>
</dbReference>
<sequence length="87" mass="10227">MLVFKFFKLNDNITCRNNALIQNFRGGFRWQIIFKKIGKNKKKSDRKTGFFTQCSFRQNRFLCMVYASTLEKKNKVVDETGSTEANS</sequence>
<keyword evidence="2" id="KW-1185">Reference proteome</keyword>
<organism evidence="1 2">
    <name type="scientific">Aphis craccivora</name>
    <name type="common">Cowpea aphid</name>
    <dbReference type="NCBI Taxonomy" id="307492"/>
    <lineage>
        <taxon>Eukaryota</taxon>
        <taxon>Metazoa</taxon>
        <taxon>Ecdysozoa</taxon>
        <taxon>Arthropoda</taxon>
        <taxon>Hexapoda</taxon>
        <taxon>Insecta</taxon>
        <taxon>Pterygota</taxon>
        <taxon>Neoptera</taxon>
        <taxon>Paraneoptera</taxon>
        <taxon>Hemiptera</taxon>
        <taxon>Sternorrhyncha</taxon>
        <taxon>Aphidomorpha</taxon>
        <taxon>Aphidoidea</taxon>
        <taxon>Aphididae</taxon>
        <taxon>Aphidini</taxon>
        <taxon>Aphis</taxon>
        <taxon>Aphis</taxon>
    </lineage>
</organism>
<evidence type="ECO:0000313" key="2">
    <source>
        <dbReference type="Proteomes" id="UP000478052"/>
    </source>
</evidence>
<reference evidence="1 2" key="1">
    <citation type="submission" date="2019-08" db="EMBL/GenBank/DDBJ databases">
        <title>Whole genome of Aphis craccivora.</title>
        <authorList>
            <person name="Voronova N.V."/>
            <person name="Shulinski R.S."/>
            <person name="Bandarenka Y.V."/>
            <person name="Zhorov D.G."/>
            <person name="Warner D."/>
        </authorList>
    </citation>
    <scope>NUCLEOTIDE SEQUENCE [LARGE SCALE GENOMIC DNA]</scope>
    <source>
        <strain evidence="1">180601</strain>
        <tissue evidence="1">Whole Body</tissue>
    </source>
</reference>